<name>A0ACD0P5I0_9BASI</name>
<reference evidence="1 2" key="1">
    <citation type="journal article" date="2018" name="Mol. Biol. Evol.">
        <title>Broad Genomic Sampling Reveals a Smut Pathogenic Ancestry of the Fungal Clade Ustilaginomycotina.</title>
        <authorList>
            <person name="Kijpornyongpan T."/>
            <person name="Mondo S.J."/>
            <person name="Barry K."/>
            <person name="Sandor L."/>
            <person name="Lee J."/>
            <person name="Lipzen A."/>
            <person name="Pangilinan J."/>
            <person name="LaButti K."/>
            <person name="Hainaut M."/>
            <person name="Henrissat B."/>
            <person name="Grigoriev I.V."/>
            <person name="Spatafora J.W."/>
            <person name="Aime M.C."/>
        </authorList>
    </citation>
    <scope>NUCLEOTIDE SEQUENCE [LARGE SCALE GENOMIC DNA]</scope>
    <source>
        <strain evidence="1 2">SA 807</strain>
    </source>
</reference>
<evidence type="ECO:0000313" key="2">
    <source>
        <dbReference type="Proteomes" id="UP000245626"/>
    </source>
</evidence>
<gene>
    <name evidence="1" type="ORF">IE53DRAFT_384196</name>
</gene>
<protein>
    <submittedName>
        <fullName evidence="1">Nadh-ubiquinone oxidoreductase 10.5 kDa subunit</fullName>
    </submittedName>
</protein>
<sequence>MASTSLTRALPKALKEVRLHLCQAGQASSGARKFLETNYKSIKQSNPDLPFLVRESRGTPARIFARFERGVEKQVELDGLSSSDVERKVSELLSSKV</sequence>
<keyword evidence="2" id="KW-1185">Reference proteome</keyword>
<dbReference type="Proteomes" id="UP000245626">
    <property type="component" value="Unassembled WGS sequence"/>
</dbReference>
<accession>A0ACD0P5I0</accession>
<proteinExistence type="predicted"/>
<dbReference type="EMBL" id="KZ819731">
    <property type="protein sequence ID" value="PWN53309.1"/>
    <property type="molecule type" value="Genomic_DNA"/>
</dbReference>
<organism evidence="1 2">
    <name type="scientific">Violaceomyces palustris</name>
    <dbReference type="NCBI Taxonomy" id="1673888"/>
    <lineage>
        <taxon>Eukaryota</taxon>
        <taxon>Fungi</taxon>
        <taxon>Dikarya</taxon>
        <taxon>Basidiomycota</taxon>
        <taxon>Ustilaginomycotina</taxon>
        <taxon>Ustilaginomycetes</taxon>
        <taxon>Violaceomycetales</taxon>
        <taxon>Violaceomycetaceae</taxon>
        <taxon>Violaceomyces</taxon>
    </lineage>
</organism>
<evidence type="ECO:0000313" key="1">
    <source>
        <dbReference type="EMBL" id="PWN53309.1"/>
    </source>
</evidence>